<dbReference type="AlphaFoldDB" id="A0A0A9AUP1"/>
<accession>A0A0A9AUP1</accession>
<dbReference type="EMBL" id="GBRH01247073">
    <property type="protein sequence ID" value="JAD50822.1"/>
    <property type="molecule type" value="Transcribed_RNA"/>
</dbReference>
<organism evidence="1">
    <name type="scientific">Arundo donax</name>
    <name type="common">Giant reed</name>
    <name type="synonym">Donax arundinaceus</name>
    <dbReference type="NCBI Taxonomy" id="35708"/>
    <lineage>
        <taxon>Eukaryota</taxon>
        <taxon>Viridiplantae</taxon>
        <taxon>Streptophyta</taxon>
        <taxon>Embryophyta</taxon>
        <taxon>Tracheophyta</taxon>
        <taxon>Spermatophyta</taxon>
        <taxon>Magnoliopsida</taxon>
        <taxon>Liliopsida</taxon>
        <taxon>Poales</taxon>
        <taxon>Poaceae</taxon>
        <taxon>PACMAD clade</taxon>
        <taxon>Arundinoideae</taxon>
        <taxon>Arundineae</taxon>
        <taxon>Arundo</taxon>
    </lineage>
</organism>
<protein>
    <submittedName>
        <fullName evidence="1">Uncharacterized protein</fullName>
    </submittedName>
</protein>
<sequence>MQSLGNPNLLQRRRRISLTSLTVPLSSCAVPV</sequence>
<reference evidence="1" key="1">
    <citation type="submission" date="2014-09" db="EMBL/GenBank/DDBJ databases">
        <authorList>
            <person name="Magalhaes I.L.F."/>
            <person name="Oliveira U."/>
            <person name="Santos F.R."/>
            <person name="Vidigal T.H.D.A."/>
            <person name="Brescovit A.D."/>
            <person name="Santos A.J."/>
        </authorList>
    </citation>
    <scope>NUCLEOTIDE SEQUENCE</scope>
    <source>
        <tissue evidence="1">Shoot tissue taken approximately 20 cm above the soil surface</tissue>
    </source>
</reference>
<name>A0A0A9AUP1_ARUDO</name>
<reference evidence="1" key="2">
    <citation type="journal article" date="2015" name="Data Brief">
        <title>Shoot transcriptome of the giant reed, Arundo donax.</title>
        <authorList>
            <person name="Barrero R.A."/>
            <person name="Guerrero F.D."/>
            <person name="Moolhuijzen P."/>
            <person name="Goolsby J.A."/>
            <person name="Tidwell J."/>
            <person name="Bellgard S.E."/>
            <person name="Bellgard M.I."/>
        </authorList>
    </citation>
    <scope>NUCLEOTIDE SEQUENCE</scope>
    <source>
        <tissue evidence="1">Shoot tissue taken approximately 20 cm above the soil surface</tissue>
    </source>
</reference>
<evidence type="ECO:0000313" key="1">
    <source>
        <dbReference type="EMBL" id="JAD50822.1"/>
    </source>
</evidence>
<proteinExistence type="predicted"/>